<dbReference type="EMBL" id="JAAMPC010000015">
    <property type="protein sequence ID" value="KAG2256004.1"/>
    <property type="molecule type" value="Genomic_DNA"/>
</dbReference>
<organism evidence="2 3">
    <name type="scientific">Brassica carinata</name>
    <name type="common">Ethiopian mustard</name>
    <name type="synonym">Abyssinian cabbage</name>
    <dbReference type="NCBI Taxonomy" id="52824"/>
    <lineage>
        <taxon>Eukaryota</taxon>
        <taxon>Viridiplantae</taxon>
        <taxon>Streptophyta</taxon>
        <taxon>Embryophyta</taxon>
        <taxon>Tracheophyta</taxon>
        <taxon>Spermatophyta</taxon>
        <taxon>Magnoliopsida</taxon>
        <taxon>eudicotyledons</taxon>
        <taxon>Gunneridae</taxon>
        <taxon>Pentapetalae</taxon>
        <taxon>rosids</taxon>
        <taxon>malvids</taxon>
        <taxon>Brassicales</taxon>
        <taxon>Brassicaceae</taxon>
        <taxon>Brassiceae</taxon>
        <taxon>Brassica</taxon>
    </lineage>
</organism>
<keyword evidence="3" id="KW-1185">Reference proteome</keyword>
<comment type="caution">
    <text evidence="2">The sequence shown here is derived from an EMBL/GenBank/DDBJ whole genome shotgun (WGS) entry which is preliminary data.</text>
</comment>
<protein>
    <submittedName>
        <fullName evidence="2">Uncharacterized protein</fullName>
    </submittedName>
</protein>
<gene>
    <name evidence="2" type="ORF">Bca52824_075298</name>
</gene>
<feature type="region of interest" description="Disordered" evidence="1">
    <location>
        <begin position="56"/>
        <end position="82"/>
    </location>
</feature>
<feature type="compositionally biased region" description="Basic and acidic residues" evidence="1">
    <location>
        <begin position="69"/>
        <end position="82"/>
    </location>
</feature>
<proteinExistence type="predicted"/>
<feature type="region of interest" description="Disordered" evidence="1">
    <location>
        <begin position="94"/>
        <end position="127"/>
    </location>
</feature>
<reference evidence="2 3" key="1">
    <citation type="submission" date="2020-02" db="EMBL/GenBank/DDBJ databases">
        <authorList>
            <person name="Ma Q."/>
            <person name="Huang Y."/>
            <person name="Song X."/>
            <person name="Pei D."/>
        </authorList>
    </citation>
    <scope>NUCLEOTIDE SEQUENCE [LARGE SCALE GENOMIC DNA]</scope>
    <source>
        <strain evidence="2">Sxm20200214</strain>
        <tissue evidence="2">Leaf</tissue>
    </source>
</reference>
<feature type="compositionally biased region" description="Basic and acidic residues" evidence="1">
    <location>
        <begin position="100"/>
        <end position="127"/>
    </location>
</feature>
<dbReference type="OrthoDB" id="10478538at2759"/>
<name>A0A8X7TW90_BRACI</name>
<dbReference type="AlphaFoldDB" id="A0A8X7TW90"/>
<evidence type="ECO:0000313" key="2">
    <source>
        <dbReference type="EMBL" id="KAG2256004.1"/>
    </source>
</evidence>
<sequence length="171" mass="19507">MRGRGSKQRWEKSDLKTSKERNLLALDQFGRWSRVPPETRENIQLVPELSTSKVCKTGKQTSKPCSQTAEKEPEKTKTNVIHADMRSMESLYHTPSMCGKTRDGPGEARHGPRLKSEYGDHCTRPPDQENHVRRFTLILDQVVLRDDQNLLILGQMGLVQPPEWGRSQSSV</sequence>
<feature type="region of interest" description="Disordered" evidence="1">
    <location>
        <begin position="1"/>
        <end position="20"/>
    </location>
</feature>
<evidence type="ECO:0000256" key="1">
    <source>
        <dbReference type="SAM" id="MobiDB-lite"/>
    </source>
</evidence>
<feature type="compositionally biased region" description="Basic and acidic residues" evidence="1">
    <location>
        <begin position="8"/>
        <end position="20"/>
    </location>
</feature>
<dbReference type="Proteomes" id="UP000886595">
    <property type="component" value="Unassembled WGS sequence"/>
</dbReference>
<feature type="compositionally biased region" description="Polar residues" evidence="1">
    <location>
        <begin position="56"/>
        <end position="68"/>
    </location>
</feature>
<accession>A0A8X7TW90</accession>
<evidence type="ECO:0000313" key="3">
    <source>
        <dbReference type="Proteomes" id="UP000886595"/>
    </source>
</evidence>